<evidence type="ECO:0000313" key="8">
    <source>
        <dbReference type="Proteomes" id="UP000034883"/>
    </source>
</evidence>
<dbReference type="GO" id="GO:0008909">
    <property type="term" value="F:isochorismate synthase activity"/>
    <property type="evidence" value="ECO:0007669"/>
    <property type="project" value="UniProtKB-EC"/>
</dbReference>
<sequence>MRADVPAFFLAGPTRTVVGEGERESFHGTLRAPERWLAEIDGALAASDDPRAALVVGALPFGEDAPVRLFRPARALVSDAWGATTGASRAIARTPIDRAAHDESGGFVDAVAQAAGAIRGGALKKVVLARATELTVDQRPDVNALLAVLRARNPHGFTYSLDVAPGASDPTRLVGASPELLLSRRGTTVVSVPLAGSSPRCADPIEDRERAARLLRSPKDRHEHEIVVEHVVASLAPLTRALRFEREPVVSATPTMWHLSTRIEGTLRDRDLSSLRLAVALHPTPAVCGLPTRAAREWIARLEALDRGYFTGALGYTRAGGDGDWIVAIRCAEIAGARVRVFAGAGIVGSSDPELELAETSAKMRTVLGALLPSREVDPPRSHAERADDER</sequence>
<dbReference type="RefSeq" id="WP_053235831.1">
    <property type="nucleotide sequence ID" value="NZ_CP011125.1"/>
</dbReference>
<organism evidence="7 8">
    <name type="scientific">Sandaracinus amylolyticus</name>
    <dbReference type="NCBI Taxonomy" id="927083"/>
    <lineage>
        <taxon>Bacteria</taxon>
        <taxon>Pseudomonadati</taxon>
        <taxon>Myxococcota</taxon>
        <taxon>Polyangia</taxon>
        <taxon>Polyangiales</taxon>
        <taxon>Sandaracinaceae</taxon>
        <taxon>Sandaracinus</taxon>
    </lineage>
</organism>
<name>A0A0F6YLW0_9BACT</name>
<dbReference type="Proteomes" id="UP000034883">
    <property type="component" value="Chromosome"/>
</dbReference>
<comment type="similarity">
    <text evidence="2">Belongs to the isochorismate synthase family.</text>
</comment>
<feature type="domain" description="Chorismate-utilising enzyme C-terminal" evidence="6">
    <location>
        <begin position="107"/>
        <end position="363"/>
    </location>
</feature>
<keyword evidence="8" id="KW-1185">Reference proteome</keyword>
<keyword evidence="4" id="KW-0413">Isomerase</keyword>
<dbReference type="InterPro" id="IPR005801">
    <property type="entry name" value="ADC_synthase"/>
</dbReference>
<evidence type="ECO:0000256" key="2">
    <source>
        <dbReference type="ARBA" id="ARBA00005297"/>
    </source>
</evidence>
<dbReference type="AlphaFoldDB" id="A0A0F6YLW0"/>
<dbReference type="InterPro" id="IPR004561">
    <property type="entry name" value="IsoChor_synthase"/>
</dbReference>
<dbReference type="PANTHER" id="PTHR42839:SF2">
    <property type="entry name" value="ISOCHORISMATE SYNTHASE ENTC"/>
    <property type="match status" value="1"/>
</dbReference>
<dbReference type="InterPro" id="IPR015890">
    <property type="entry name" value="Chorismate_C"/>
</dbReference>
<evidence type="ECO:0000313" key="7">
    <source>
        <dbReference type="EMBL" id="AKF08722.1"/>
    </source>
</evidence>
<dbReference type="Pfam" id="PF00425">
    <property type="entry name" value="Chorismate_bind"/>
    <property type="match status" value="1"/>
</dbReference>
<dbReference type="SUPFAM" id="SSF56322">
    <property type="entry name" value="ADC synthase"/>
    <property type="match status" value="1"/>
</dbReference>
<dbReference type="GO" id="GO:0009697">
    <property type="term" value="P:salicylic acid biosynthetic process"/>
    <property type="evidence" value="ECO:0007669"/>
    <property type="project" value="TreeGrafter"/>
</dbReference>
<evidence type="ECO:0000256" key="3">
    <source>
        <dbReference type="ARBA" id="ARBA00012824"/>
    </source>
</evidence>
<dbReference type="NCBIfam" id="TIGR00543">
    <property type="entry name" value="isochor_syn"/>
    <property type="match status" value="1"/>
</dbReference>
<dbReference type="Gene3D" id="3.60.120.10">
    <property type="entry name" value="Anthranilate synthase"/>
    <property type="match status" value="1"/>
</dbReference>
<evidence type="ECO:0000256" key="5">
    <source>
        <dbReference type="ARBA" id="ARBA00041564"/>
    </source>
</evidence>
<dbReference type="STRING" id="927083.DB32_005871"/>
<evidence type="ECO:0000259" key="6">
    <source>
        <dbReference type="Pfam" id="PF00425"/>
    </source>
</evidence>
<dbReference type="KEGG" id="samy:DB32_005871"/>
<dbReference type="PANTHER" id="PTHR42839">
    <property type="entry name" value="ISOCHORISMATE SYNTHASE ENTC"/>
    <property type="match status" value="1"/>
</dbReference>
<reference evidence="7 8" key="1">
    <citation type="submission" date="2015-03" db="EMBL/GenBank/DDBJ databases">
        <title>Genome assembly of Sandaracinus amylolyticus DSM 53668.</title>
        <authorList>
            <person name="Sharma G."/>
            <person name="Subramanian S."/>
        </authorList>
    </citation>
    <scope>NUCLEOTIDE SEQUENCE [LARGE SCALE GENOMIC DNA]</scope>
    <source>
        <strain evidence="7 8">DSM 53668</strain>
    </source>
</reference>
<proteinExistence type="inferred from homology"/>
<dbReference type="EMBL" id="CP011125">
    <property type="protein sequence ID" value="AKF08722.1"/>
    <property type="molecule type" value="Genomic_DNA"/>
</dbReference>
<evidence type="ECO:0000256" key="4">
    <source>
        <dbReference type="ARBA" id="ARBA00023235"/>
    </source>
</evidence>
<dbReference type="EC" id="5.4.4.2" evidence="3"/>
<protein>
    <recommendedName>
        <fullName evidence="3">isochorismate synthase</fullName>
        <ecNumber evidence="3">5.4.4.2</ecNumber>
    </recommendedName>
    <alternativeName>
        <fullName evidence="5">Isochorismate mutase</fullName>
    </alternativeName>
</protein>
<comment type="catalytic activity">
    <reaction evidence="1">
        <text>chorismate = isochorismate</text>
        <dbReference type="Rhea" id="RHEA:18985"/>
        <dbReference type="ChEBI" id="CHEBI:29748"/>
        <dbReference type="ChEBI" id="CHEBI:29780"/>
        <dbReference type="EC" id="5.4.4.2"/>
    </reaction>
</comment>
<accession>A0A0F6YLW0</accession>
<gene>
    <name evidence="7" type="ORF">DB32_005871</name>
</gene>
<dbReference type="OrthoDB" id="9806579at2"/>
<evidence type="ECO:0000256" key="1">
    <source>
        <dbReference type="ARBA" id="ARBA00000799"/>
    </source>
</evidence>